<keyword evidence="1 3" id="KW-0489">Methyltransferase</keyword>
<evidence type="ECO:0000259" key="2">
    <source>
        <dbReference type="PROSITE" id="PS51686"/>
    </source>
</evidence>
<organism evidence="3 4">
    <name type="scientific">Trifolium medium</name>
    <dbReference type="NCBI Taxonomy" id="97028"/>
    <lineage>
        <taxon>Eukaryota</taxon>
        <taxon>Viridiplantae</taxon>
        <taxon>Streptophyta</taxon>
        <taxon>Embryophyta</taxon>
        <taxon>Tracheophyta</taxon>
        <taxon>Spermatophyta</taxon>
        <taxon>Magnoliopsida</taxon>
        <taxon>eudicotyledons</taxon>
        <taxon>Gunneridae</taxon>
        <taxon>Pentapetalae</taxon>
        <taxon>rosids</taxon>
        <taxon>fabids</taxon>
        <taxon>Fabales</taxon>
        <taxon>Fabaceae</taxon>
        <taxon>Papilionoideae</taxon>
        <taxon>50 kb inversion clade</taxon>
        <taxon>NPAAA clade</taxon>
        <taxon>Hologalegina</taxon>
        <taxon>IRL clade</taxon>
        <taxon>Trifolieae</taxon>
        <taxon>Trifolium</taxon>
    </lineage>
</organism>
<dbReference type="InterPro" id="IPR029063">
    <property type="entry name" value="SAM-dependent_MTases_sf"/>
</dbReference>
<comment type="caution">
    <text evidence="1">Lacks conserved residue(s) required for the propagation of feature annotation.</text>
</comment>
<dbReference type="InterPro" id="IPR023267">
    <property type="entry name" value="RCMT"/>
</dbReference>
<protein>
    <submittedName>
        <fullName evidence="3">tRNA (Cytosine(34)-C(5))-methyltransferase-like protein</fullName>
    </submittedName>
</protein>
<evidence type="ECO:0000313" key="3">
    <source>
        <dbReference type="EMBL" id="MCH96740.1"/>
    </source>
</evidence>
<feature type="active site" description="Nucleophile" evidence="1">
    <location>
        <position position="6"/>
    </location>
</feature>
<sequence length="57" mass="6348">MVYSTCSMNPIENEAVVAEVLRRCGESVKLVDVSSELPQLIRRPGLKRWKVCAVVST</sequence>
<comment type="caution">
    <text evidence="3">The sequence shown here is derived from an EMBL/GenBank/DDBJ whole genome shotgun (WGS) entry which is preliminary data.</text>
</comment>
<dbReference type="Gene3D" id="3.40.50.150">
    <property type="entry name" value="Vaccinia Virus protein VP39"/>
    <property type="match status" value="1"/>
</dbReference>
<name>A0A392NA94_9FABA</name>
<dbReference type="InterPro" id="IPR001678">
    <property type="entry name" value="MeTrfase_RsmB-F_NOP2_dom"/>
</dbReference>
<reference evidence="3 4" key="1">
    <citation type="journal article" date="2018" name="Front. Plant Sci.">
        <title>Red Clover (Trifolium pratense) and Zigzag Clover (T. medium) - A Picture of Genomic Similarities and Differences.</title>
        <authorList>
            <person name="Dluhosova J."/>
            <person name="Istvanek J."/>
            <person name="Nedelnik J."/>
            <person name="Repkova J."/>
        </authorList>
    </citation>
    <scope>NUCLEOTIDE SEQUENCE [LARGE SCALE GENOMIC DNA]</scope>
    <source>
        <strain evidence="4">cv. 10/8</strain>
        <tissue evidence="3">Leaf</tissue>
    </source>
</reference>
<dbReference type="PANTHER" id="PTHR22808:SF1">
    <property type="entry name" value="RNA CYTOSINE-C(5)-METHYLTRANSFERASE NSUN2-RELATED"/>
    <property type="match status" value="1"/>
</dbReference>
<evidence type="ECO:0000313" key="4">
    <source>
        <dbReference type="Proteomes" id="UP000265520"/>
    </source>
</evidence>
<comment type="similarity">
    <text evidence="1">Belongs to the class I-like SAM-binding methyltransferase superfamily. RsmB/NOP family.</text>
</comment>
<feature type="domain" description="SAM-dependent MTase RsmB/NOP-type" evidence="2">
    <location>
        <begin position="1"/>
        <end position="57"/>
    </location>
</feature>
<dbReference type="GO" id="GO:0001510">
    <property type="term" value="P:RNA methylation"/>
    <property type="evidence" value="ECO:0007669"/>
    <property type="project" value="InterPro"/>
</dbReference>
<dbReference type="Proteomes" id="UP000265520">
    <property type="component" value="Unassembled WGS sequence"/>
</dbReference>
<keyword evidence="1" id="KW-0949">S-adenosyl-L-methionine</keyword>
<dbReference type="GO" id="GO:0008173">
    <property type="term" value="F:RNA methyltransferase activity"/>
    <property type="evidence" value="ECO:0007669"/>
    <property type="project" value="InterPro"/>
</dbReference>
<dbReference type="PROSITE" id="PS51686">
    <property type="entry name" value="SAM_MT_RSMB_NOP"/>
    <property type="match status" value="1"/>
</dbReference>
<keyword evidence="1" id="KW-0694">RNA-binding</keyword>
<keyword evidence="4" id="KW-1185">Reference proteome</keyword>
<keyword evidence="1 3" id="KW-0808">Transferase</keyword>
<dbReference type="PANTHER" id="PTHR22808">
    <property type="entry name" value="NCL1 YEAST -RELATED NOL1/NOP2/FMU SUN DOMAIN-CONTAINING"/>
    <property type="match status" value="1"/>
</dbReference>
<evidence type="ECO:0000256" key="1">
    <source>
        <dbReference type="PROSITE-ProRule" id="PRU01023"/>
    </source>
</evidence>
<dbReference type="EMBL" id="LXQA010033119">
    <property type="protein sequence ID" value="MCH96740.1"/>
    <property type="molecule type" value="Genomic_DNA"/>
</dbReference>
<accession>A0A392NA94</accession>
<dbReference type="AlphaFoldDB" id="A0A392NA94"/>
<proteinExistence type="inferred from homology"/>
<dbReference type="SUPFAM" id="SSF53335">
    <property type="entry name" value="S-adenosyl-L-methionine-dependent methyltransferases"/>
    <property type="match status" value="1"/>
</dbReference>
<dbReference type="GO" id="GO:0003723">
    <property type="term" value="F:RNA binding"/>
    <property type="evidence" value="ECO:0007669"/>
    <property type="project" value="UniProtKB-UniRule"/>
</dbReference>
<gene>
    <name evidence="3" type="ORF">A2U01_0017729</name>
</gene>